<proteinExistence type="inferred from homology"/>
<keyword evidence="7" id="KW-1185">Reference proteome</keyword>
<dbReference type="InterPro" id="IPR036282">
    <property type="entry name" value="Glutathione-S-Trfase_C_sf"/>
</dbReference>
<evidence type="ECO:0000256" key="1">
    <source>
        <dbReference type="ARBA" id="ARBA00007409"/>
    </source>
</evidence>
<dbReference type="InterPro" id="IPR004046">
    <property type="entry name" value="GST_C"/>
</dbReference>
<evidence type="ECO:0000259" key="5">
    <source>
        <dbReference type="PROSITE" id="PS50405"/>
    </source>
</evidence>
<evidence type="ECO:0000313" key="7">
    <source>
        <dbReference type="Proteomes" id="UP000308199"/>
    </source>
</evidence>
<dbReference type="SFLD" id="SFLDG01151">
    <property type="entry name" value="Main.2:_Nu-like"/>
    <property type="match status" value="1"/>
</dbReference>
<name>A0A4S4LBW1_9AGAM</name>
<dbReference type="AlphaFoldDB" id="A0A4S4LBW1"/>
<dbReference type="SFLD" id="SFLDS00019">
    <property type="entry name" value="Glutathione_Transferase_(cytos"/>
    <property type="match status" value="1"/>
</dbReference>
<dbReference type="SUPFAM" id="SSF52833">
    <property type="entry name" value="Thioredoxin-like"/>
    <property type="match status" value="1"/>
</dbReference>
<dbReference type="OrthoDB" id="422574at2759"/>
<dbReference type="Gene3D" id="1.20.1050.10">
    <property type="match status" value="1"/>
</dbReference>
<dbReference type="Proteomes" id="UP000308199">
    <property type="component" value="Unassembled WGS sequence"/>
</dbReference>
<feature type="signal peptide" evidence="3">
    <location>
        <begin position="1"/>
        <end position="19"/>
    </location>
</feature>
<comment type="caution">
    <text evidence="6">The sequence shown here is derived from an EMBL/GenBank/DDBJ whole genome shotgun (WGS) entry which is preliminary data.</text>
</comment>
<organism evidence="6 7">
    <name type="scientific">Phellinidium pouzarii</name>
    <dbReference type="NCBI Taxonomy" id="167371"/>
    <lineage>
        <taxon>Eukaryota</taxon>
        <taxon>Fungi</taxon>
        <taxon>Dikarya</taxon>
        <taxon>Basidiomycota</taxon>
        <taxon>Agaricomycotina</taxon>
        <taxon>Agaricomycetes</taxon>
        <taxon>Hymenochaetales</taxon>
        <taxon>Hymenochaetaceae</taxon>
        <taxon>Phellinidium</taxon>
    </lineage>
</organism>
<dbReference type="InterPro" id="IPR040079">
    <property type="entry name" value="Glutathione_S-Trfase"/>
</dbReference>
<feature type="chain" id="PRO_5020791331" description="GST N-terminal domain-containing protein" evidence="3">
    <location>
        <begin position="20"/>
        <end position="244"/>
    </location>
</feature>
<sequence length="244" mass="27409">MFVPRIKLLLRQLSPSVLATSTMATQSSKPVVLYTQATPNGVAISILLEELKDSHSDLDYESVSMSISDSDIGKVHNQVKSPWFLEINPNGRIPAITHNGFPVFETSAILLYLAQQFDSKRAFSHDPVADPQGYSKELQWLFFAHGGVGPMQGQANHFNLYAPEKLPYAINRYLNETRRLYSVLEARLEGREYIVDTYGLADIKTFPWVRFADRTGVPLAEFPRLKAWVDRISARPAVQKGLGN</sequence>
<dbReference type="CDD" id="cd10291">
    <property type="entry name" value="GST_C_YfcG_like"/>
    <property type="match status" value="1"/>
</dbReference>
<dbReference type="PROSITE" id="PS50405">
    <property type="entry name" value="GST_CTER"/>
    <property type="match status" value="1"/>
</dbReference>
<dbReference type="EMBL" id="SGPK01000071">
    <property type="protein sequence ID" value="THH09214.1"/>
    <property type="molecule type" value="Genomic_DNA"/>
</dbReference>
<protein>
    <recommendedName>
        <fullName evidence="8">GST N-terminal domain-containing protein</fullName>
    </recommendedName>
</protein>
<evidence type="ECO:0000256" key="2">
    <source>
        <dbReference type="RuleBase" id="RU003494"/>
    </source>
</evidence>
<dbReference type="PANTHER" id="PTHR44051">
    <property type="entry name" value="GLUTATHIONE S-TRANSFERASE-RELATED"/>
    <property type="match status" value="1"/>
</dbReference>
<feature type="domain" description="GST C-terminal" evidence="5">
    <location>
        <begin position="130"/>
        <end position="244"/>
    </location>
</feature>
<feature type="domain" description="GST N-terminal" evidence="4">
    <location>
        <begin position="28"/>
        <end position="121"/>
    </location>
</feature>
<evidence type="ECO:0000313" key="6">
    <source>
        <dbReference type="EMBL" id="THH09214.1"/>
    </source>
</evidence>
<dbReference type="InterPro" id="IPR010987">
    <property type="entry name" value="Glutathione-S-Trfase_C-like"/>
</dbReference>
<comment type="similarity">
    <text evidence="1 2">Belongs to the GST superfamily.</text>
</comment>
<dbReference type="InterPro" id="IPR036249">
    <property type="entry name" value="Thioredoxin-like_sf"/>
</dbReference>
<dbReference type="SUPFAM" id="SSF47616">
    <property type="entry name" value="GST C-terminal domain-like"/>
    <property type="match status" value="1"/>
</dbReference>
<dbReference type="CDD" id="cd03048">
    <property type="entry name" value="GST_N_Ure2p_like"/>
    <property type="match status" value="1"/>
</dbReference>
<keyword evidence="3" id="KW-0732">Signal</keyword>
<evidence type="ECO:0000256" key="3">
    <source>
        <dbReference type="SAM" id="SignalP"/>
    </source>
</evidence>
<evidence type="ECO:0008006" key="8">
    <source>
        <dbReference type="Google" id="ProtNLM"/>
    </source>
</evidence>
<dbReference type="PANTHER" id="PTHR44051:SF8">
    <property type="entry name" value="GLUTATHIONE S-TRANSFERASE GSTA"/>
    <property type="match status" value="1"/>
</dbReference>
<dbReference type="Pfam" id="PF00043">
    <property type="entry name" value="GST_C"/>
    <property type="match status" value="1"/>
</dbReference>
<dbReference type="InterPro" id="IPR004045">
    <property type="entry name" value="Glutathione_S-Trfase_N"/>
</dbReference>
<evidence type="ECO:0000259" key="4">
    <source>
        <dbReference type="PROSITE" id="PS50404"/>
    </source>
</evidence>
<accession>A0A4S4LBW1</accession>
<gene>
    <name evidence="6" type="ORF">EW145_g2166</name>
</gene>
<dbReference type="PROSITE" id="PS50404">
    <property type="entry name" value="GST_NTER"/>
    <property type="match status" value="1"/>
</dbReference>
<dbReference type="Gene3D" id="3.40.30.10">
    <property type="entry name" value="Glutaredoxin"/>
    <property type="match status" value="1"/>
</dbReference>
<dbReference type="Pfam" id="PF02798">
    <property type="entry name" value="GST_N"/>
    <property type="match status" value="1"/>
</dbReference>
<reference evidence="6 7" key="1">
    <citation type="submission" date="2019-02" db="EMBL/GenBank/DDBJ databases">
        <title>Genome sequencing of the rare red list fungi Phellinidium pouzarii.</title>
        <authorList>
            <person name="Buettner E."/>
            <person name="Kellner H."/>
        </authorList>
    </citation>
    <scope>NUCLEOTIDE SEQUENCE [LARGE SCALE GENOMIC DNA]</scope>
    <source>
        <strain evidence="6 7">DSM 108285</strain>
    </source>
</reference>
<dbReference type="SFLD" id="SFLDG00358">
    <property type="entry name" value="Main_(cytGST)"/>
    <property type="match status" value="1"/>
</dbReference>